<keyword evidence="2" id="KW-1185">Reference proteome</keyword>
<dbReference type="AlphaFoldDB" id="A0A6A4I8Y1"/>
<evidence type="ECO:0000313" key="1">
    <source>
        <dbReference type="EMBL" id="KAE9408532.1"/>
    </source>
</evidence>
<organism evidence="1 2">
    <name type="scientific">Gymnopus androsaceus JB14</name>
    <dbReference type="NCBI Taxonomy" id="1447944"/>
    <lineage>
        <taxon>Eukaryota</taxon>
        <taxon>Fungi</taxon>
        <taxon>Dikarya</taxon>
        <taxon>Basidiomycota</taxon>
        <taxon>Agaricomycotina</taxon>
        <taxon>Agaricomycetes</taxon>
        <taxon>Agaricomycetidae</taxon>
        <taxon>Agaricales</taxon>
        <taxon>Marasmiineae</taxon>
        <taxon>Omphalotaceae</taxon>
        <taxon>Gymnopus</taxon>
    </lineage>
</organism>
<dbReference type="Proteomes" id="UP000799118">
    <property type="component" value="Unassembled WGS sequence"/>
</dbReference>
<gene>
    <name evidence="1" type="ORF">BT96DRAFT_807725</name>
</gene>
<dbReference type="OrthoDB" id="2770090at2759"/>
<protein>
    <submittedName>
        <fullName evidence="1">Uncharacterized protein</fullName>
    </submittedName>
</protein>
<sequence>MSSLPPSFTSLYRLFLRTSSASVLHQRLATRNLRHLWRPVFADAAHAMKRLQSSQITPSEREDLGNWLRNWEKRMDHTLSLLYVSATSRGLPHQLTRNLSQLIHAERERLTFRQYPVWNARLAPNAREYQIPESSLKALNKDEKARQARHLEERAMDALAFAIDMAEGRDKLCLGRVVVKGKPRQNN</sequence>
<name>A0A6A4I8Y1_9AGAR</name>
<accession>A0A6A4I8Y1</accession>
<dbReference type="EMBL" id="ML769390">
    <property type="protein sequence ID" value="KAE9408532.1"/>
    <property type="molecule type" value="Genomic_DNA"/>
</dbReference>
<evidence type="ECO:0000313" key="2">
    <source>
        <dbReference type="Proteomes" id="UP000799118"/>
    </source>
</evidence>
<proteinExistence type="predicted"/>
<reference evidence="1" key="1">
    <citation type="journal article" date="2019" name="Environ. Microbiol.">
        <title>Fungal ecological strategies reflected in gene transcription - a case study of two litter decomposers.</title>
        <authorList>
            <person name="Barbi F."/>
            <person name="Kohler A."/>
            <person name="Barry K."/>
            <person name="Baskaran P."/>
            <person name="Daum C."/>
            <person name="Fauchery L."/>
            <person name="Ihrmark K."/>
            <person name="Kuo A."/>
            <person name="LaButti K."/>
            <person name="Lipzen A."/>
            <person name="Morin E."/>
            <person name="Grigoriev I.V."/>
            <person name="Henrissat B."/>
            <person name="Lindahl B."/>
            <person name="Martin F."/>
        </authorList>
    </citation>
    <scope>NUCLEOTIDE SEQUENCE</scope>
    <source>
        <strain evidence="1">JB14</strain>
    </source>
</reference>